<evidence type="ECO:0000256" key="2">
    <source>
        <dbReference type="SAM" id="SignalP"/>
    </source>
</evidence>
<dbReference type="PANTHER" id="PTHR42928:SF5">
    <property type="entry name" value="BLR1237 PROTEIN"/>
    <property type="match status" value="1"/>
</dbReference>
<feature type="chain" id="PRO_5046596567" evidence="2">
    <location>
        <begin position="28"/>
        <end position="332"/>
    </location>
</feature>
<comment type="caution">
    <text evidence="3">The sequence shown here is derived from an EMBL/GenBank/DDBJ whole genome shotgun (WGS) entry which is preliminary data.</text>
</comment>
<organism evidence="3 4">
    <name type="scientific">Polaromonas aquatica</name>
    <dbReference type="NCBI Taxonomy" id="332657"/>
    <lineage>
        <taxon>Bacteria</taxon>
        <taxon>Pseudomonadati</taxon>
        <taxon>Pseudomonadota</taxon>
        <taxon>Betaproteobacteria</taxon>
        <taxon>Burkholderiales</taxon>
        <taxon>Comamonadaceae</taxon>
        <taxon>Polaromonas</taxon>
    </lineage>
</organism>
<dbReference type="Proteomes" id="UP001596270">
    <property type="component" value="Unassembled WGS sequence"/>
</dbReference>
<dbReference type="SUPFAM" id="SSF53850">
    <property type="entry name" value="Periplasmic binding protein-like II"/>
    <property type="match status" value="1"/>
</dbReference>
<protein>
    <submittedName>
        <fullName evidence="3">Bug family tripartite tricarboxylate transporter substrate binding protein</fullName>
    </submittedName>
</protein>
<keyword evidence="4" id="KW-1185">Reference proteome</keyword>
<name>A0ABW1U536_9BURK</name>
<feature type="signal peptide" evidence="2">
    <location>
        <begin position="1"/>
        <end position="27"/>
    </location>
</feature>
<dbReference type="Pfam" id="PF03401">
    <property type="entry name" value="TctC"/>
    <property type="match status" value="1"/>
</dbReference>
<evidence type="ECO:0000256" key="1">
    <source>
        <dbReference type="ARBA" id="ARBA00006987"/>
    </source>
</evidence>
<dbReference type="InterPro" id="IPR005064">
    <property type="entry name" value="BUG"/>
</dbReference>
<dbReference type="PIRSF" id="PIRSF017082">
    <property type="entry name" value="YflP"/>
    <property type="match status" value="1"/>
</dbReference>
<dbReference type="Gene3D" id="3.40.190.150">
    <property type="entry name" value="Bordetella uptake gene, domain 1"/>
    <property type="match status" value="1"/>
</dbReference>
<dbReference type="InterPro" id="IPR042100">
    <property type="entry name" value="Bug_dom1"/>
</dbReference>
<evidence type="ECO:0000313" key="4">
    <source>
        <dbReference type="Proteomes" id="UP001596270"/>
    </source>
</evidence>
<dbReference type="RefSeq" id="WP_371439807.1">
    <property type="nucleotide sequence ID" value="NZ_JBHSRS010000084.1"/>
</dbReference>
<dbReference type="Gene3D" id="3.40.190.10">
    <property type="entry name" value="Periplasmic binding protein-like II"/>
    <property type="match status" value="1"/>
</dbReference>
<dbReference type="EMBL" id="JBHSRS010000084">
    <property type="protein sequence ID" value="MFC6284042.1"/>
    <property type="molecule type" value="Genomic_DNA"/>
</dbReference>
<sequence>MNFRRKSILAFAAVTAMSALAMPAAHAQAGAATDWPARPVMLINPFAAGSAVDVVARVVAQKMTMNLGQPINIDYRTGASGNIGTDLAARARPDGYTLLLGSPGTMAINPFLFSKLPYDAVKDFVAVGQIVSFPQVVVANPKQSIKSIPDLIAAARANPGAVMHGSSGQGTTSHLVMELIKADAKVKMTHVSYRGGAPTIQAVAAGEVQTGVEGLPSLMGQIKAGTVLPLAVTSAARSPLLPMVPAVSEFLPGFDASAWILLMAPAGTPPAVVAKISAELRRAVEDPAVRAQLESQGASVVGSTPQEAAAFHQGELRKFKRAVEISGAKAEQ</sequence>
<dbReference type="PANTHER" id="PTHR42928">
    <property type="entry name" value="TRICARBOXYLATE-BINDING PROTEIN"/>
    <property type="match status" value="1"/>
</dbReference>
<comment type="similarity">
    <text evidence="1">Belongs to the UPF0065 (bug) family.</text>
</comment>
<proteinExistence type="inferred from homology"/>
<gene>
    <name evidence="3" type="ORF">ACFQND_22680</name>
</gene>
<accession>A0ABW1U536</accession>
<keyword evidence="2" id="KW-0732">Signal</keyword>
<evidence type="ECO:0000313" key="3">
    <source>
        <dbReference type="EMBL" id="MFC6284042.1"/>
    </source>
</evidence>
<reference evidence="4" key="1">
    <citation type="journal article" date="2019" name="Int. J. Syst. Evol. Microbiol.">
        <title>The Global Catalogue of Microorganisms (GCM) 10K type strain sequencing project: providing services to taxonomists for standard genome sequencing and annotation.</title>
        <authorList>
            <consortium name="The Broad Institute Genomics Platform"/>
            <consortium name="The Broad Institute Genome Sequencing Center for Infectious Disease"/>
            <person name="Wu L."/>
            <person name="Ma J."/>
        </authorList>
    </citation>
    <scope>NUCLEOTIDE SEQUENCE [LARGE SCALE GENOMIC DNA]</scope>
    <source>
        <strain evidence="4">CCUG 39402</strain>
    </source>
</reference>